<dbReference type="GO" id="GO:0032259">
    <property type="term" value="P:methylation"/>
    <property type="evidence" value="ECO:0007669"/>
    <property type="project" value="UniProtKB-KW"/>
</dbReference>
<feature type="region of interest" description="Disordered" evidence="1">
    <location>
        <begin position="674"/>
        <end position="759"/>
    </location>
</feature>
<reference evidence="2" key="2">
    <citation type="journal article" date="2015" name="Gigascience">
        <title>Reconstructing a comprehensive transcriptome assembly of a white-pupal translocated strain of the pest fruit fly Bactrocera cucurbitae.</title>
        <authorList>
            <person name="Sim S.B."/>
            <person name="Calla B."/>
            <person name="Hall B."/>
            <person name="DeRego T."/>
            <person name="Geib S.M."/>
        </authorList>
    </citation>
    <scope>NUCLEOTIDE SEQUENCE</scope>
</reference>
<proteinExistence type="predicted"/>
<name>A0A0A1XNB3_ZEUCU</name>
<evidence type="ECO:0000313" key="2">
    <source>
        <dbReference type="EMBL" id="JAD12511.1"/>
    </source>
</evidence>
<feature type="region of interest" description="Disordered" evidence="1">
    <location>
        <begin position="639"/>
        <end position="661"/>
    </location>
</feature>
<dbReference type="GO" id="GO:0008168">
    <property type="term" value="F:methyltransferase activity"/>
    <property type="evidence" value="ECO:0007669"/>
    <property type="project" value="UniProtKB-KW"/>
</dbReference>
<feature type="compositionally biased region" description="Polar residues" evidence="1">
    <location>
        <begin position="651"/>
        <end position="661"/>
    </location>
</feature>
<gene>
    <name evidence="2" type="primary">rlmN_1</name>
    <name evidence="2" type="ORF">g.30054</name>
</gene>
<dbReference type="AlphaFoldDB" id="A0A0A1XNB3"/>
<keyword evidence="2" id="KW-0489">Methyltransferase</keyword>
<dbReference type="EMBL" id="GBXI01001781">
    <property type="protein sequence ID" value="JAD12511.1"/>
    <property type="molecule type" value="Transcribed_RNA"/>
</dbReference>
<reference evidence="2" key="1">
    <citation type="submission" date="2014-11" db="EMBL/GenBank/DDBJ databases">
        <authorList>
            <person name="Geib S."/>
        </authorList>
    </citation>
    <scope>NUCLEOTIDE SEQUENCE</scope>
</reference>
<feature type="compositionally biased region" description="Polar residues" evidence="1">
    <location>
        <begin position="688"/>
        <end position="699"/>
    </location>
</feature>
<feature type="compositionally biased region" description="Low complexity" evidence="1">
    <location>
        <begin position="718"/>
        <end position="735"/>
    </location>
</feature>
<organism evidence="2">
    <name type="scientific">Zeugodacus cucurbitae</name>
    <name type="common">Melon fruit fly</name>
    <name type="synonym">Bactrocera cucurbitae</name>
    <dbReference type="NCBI Taxonomy" id="28588"/>
    <lineage>
        <taxon>Eukaryota</taxon>
        <taxon>Metazoa</taxon>
        <taxon>Ecdysozoa</taxon>
        <taxon>Arthropoda</taxon>
        <taxon>Hexapoda</taxon>
        <taxon>Insecta</taxon>
        <taxon>Pterygota</taxon>
        <taxon>Neoptera</taxon>
        <taxon>Endopterygota</taxon>
        <taxon>Diptera</taxon>
        <taxon>Brachycera</taxon>
        <taxon>Muscomorpha</taxon>
        <taxon>Tephritoidea</taxon>
        <taxon>Tephritidae</taxon>
        <taxon>Zeugodacus</taxon>
        <taxon>Zeugodacus</taxon>
    </lineage>
</organism>
<feature type="region of interest" description="Disordered" evidence="1">
    <location>
        <begin position="363"/>
        <end position="411"/>
    </location>
</feature>
<feature type="region of interest" description="Disordered" evidence="1">
    <location>
        <begin position="479"/>
        <end position="504"/>
    </location>
</feature>
<feature type="region of interest" description="Disordered" evidence="1">
    <location>
        <begin position="182"/>
        <end position="205"/>
    </location>
</feature>
<sequence length="1137" mass="127181">MTNPKIKKSNKKSSEAIVNVQHQQNNDETGLLNVLHDSEDGVELNLDDYSFGATSNSEDIEEEEEDDANSCSSFSLQECINEFRARRIRRLSTQSREVTQVDELASGIVPEKVEAKTFPDPADADLISQNRSNKEHERKCKPCRDGFCYCFTSDSGEGGGVCNAATAGTRAGHVRQVRRHRRSDCHESGTLIPRSYANPVDHKNNGPVSFKIPADKEAKALPQKQQQEKTKRNFTAEATSNANELTAISRLETSAPDAPLIHIIQELHNNCVISEVRVNKHKLQASRQQSQSLKTPPKIKSSPEKVTRSHMTRNMCEPTAPPSDGWTAPNKPVKTKRETFTGPVLDKISEFDSISDAFVYSTPLTSSSKTTDSSRRRHKGGGRLLQKRLSLSSVHYRPRRSLQAPPKPPRTYLCLEEKSTVSSLSSTSPSLREAERILDDFLIRKGAMVRDAEKNVEKRSGKVDKASQVEMEKVLYPSDRRREHRKSCPTSLTEVKSRQQPILPSCPSLSDLERSAMDSTKKYSNYEKNIRRIAEKPVKELSFGWKEPKITEMLNCDTSVKKRQFKSQAVQAEPQQTIGWQVPPKVDLDTVDGVCSNLAANIATKDTPVKSPHISTPKRARESQKFIWSEQWRNLSPWCNKQSKSGDRTLKSNLKSSSRGLLNSSKKKILRLVTPKRDNLQPRRKYSSHSIGIQTSQDELQPYEPSITPQSPPGSYHSAVQTSTQTTTPTCSQNTHDTEPQSFDFSRTVRAPPKKAPRATTQRKLNFPLGGCAEVSCTSCEGGNLSTSMKTKTYRSYHGDLDQDVTLSKLGYILGNIRAKLEASDEHAVRTFEEIERREQRAVGFDCTDGHRRRPEAHSAARRCSVKSNIYQQEPIYSEIEEDSIHITGTPQYDNTTSAKELPIKPDVEVLYAKVNKANKKHKSQLPPTAPIALGKLLHDSLRNLNTTSYANQLPTLQELSTSDTSYMSPPQPHQTSSDTSMTLSHCQSLNNVRMQEHHSPPKRDRNLSKSDLSLHRSEIFLDNLCRSELVAEHGNGEPAEKLMNNLLNKSGSSLRSESMNQINTYRHFSTSTPTPNDSISYDTPNDADFDNISQAAASQLGLSLASESMTSCAQNSPKKQFAPKFTTKVEIFVDSY</sequence>
<feature type="compositionally biased region" description="Polar residues" evidence="1">
    <location>
        <begin position="285"/>
        <end position="294"/>
    </location>
</feature>
<evidence type="ECO:0000256" key="1">
    <source>
        <dbReference type="SAM" id="MobiDB-lite"/>
    </source>
</evidence>
<feature type="compositionally biased region" description="Polar residues" evidence="1">
    <location>
        <begin position="488"/>
        <end position="502"/>
    </location>
</feature>
<protein>
    <submittedName>
        <fullName evidence="2">Ribosomal RNA large subunit methyltransferase N</fullName>
    </submittedName>
</protein>
<feature type="region of interest" description="Disordered" evidence="1">
    <location>
        <begin position="962"/>
        <end position="984"/>
    </location>
</feature>
<feature type="region of interest" description="Disordered" evidence="1">
    <location>
        <begin position="283"/>
        <end position="335"/>
    </location>
</feature>
<keyword evidence="2" id="KW-0808">Transferase</keyword>
<accession>A0A0A1XNB3</accession>